<name>C6G8G5_ISOEN</name>
<dbReference type="GO" id="GO:0008137">
    <property type="term" value="F:NADH dehydrogenase (ubiquinone) activity"/>
    <property type="evidence" value="ECO:0007669"/>
    <property type="project" value="UniProtKB-EC"/>
</dbReference>
<keyword evidence="6" id="KW-0679">Respiratory chain</keyword>
<dbReference type="Gene3D" id="1.20.5.2700">
    <property type="match status" value="1"/>
</dbReference>
<dbReference type="EC" id="7.1.1.2" evidence="3 17"/>
<evidence type="ECO:0000256" key="1">
    <source>
        <dbReference type="ARBA" id="ARBA00004448"/>
    </source>
</evidence>
<feature type="transmembrane region" description="Helical" evidence="17">
    <location>
        <begin position="614"/>
        <end position="635"/>
    </location>
</feature>
<keyword evidence="10" id="KW-0249">Electron transport</keyword>
<sequence>MYLLIVSSPSPGSSVAGAPGRFPGSRGTAIVTTTRVPLSSIFPSIAFSEVALGAGVRYIKIVPRISPEMFDVPRGSSSDSLTVVTSIVVTLVSSLVHLYLISHTSEDPHSPRFMCYLPIPILFTPMLVTGDNSLQLLPGWEGVGLALYSSINLRFTRLQANKAAIKAMLVNRVGDFGSALGMMGCFTLSETVDSPTLFARASPNHYSIFCDMRSHATIVIRILLSPGAVGKSAQMGLHTRSPDAMEGPTPVSVLIHAATTATAGVPMIARRSPSSEYSPDAPIAITSVGAMTSFPAATTGISQNDLKRVIAHPTRSQSGYMIFARGILNYCVSVSHSMNHAPPKASPSSSAGSVTHATSDEQDMRKMGGLASLSPFTYAMMLIGILPLIGFPFFTGFHPKDVISELAYTKRTTSGHSAFRSGSVSVFFTPHHSFRLLFLTPSAPTNPFSRDILRCHDAPILTAIPPILLAFGSLFAGYLAKDMIGLGTNSRANSPFILPRAESEFATPTIIKPIPILSSTPGAPAAYNVNLVAKRSIFASKTGLGNQLHRSLNKRRYFDKVSNDFLVGWLLRLGHEVSSKALDKGAIEILGPPGISYTSRILAREISKLQSGSVYYYALVTSPGSTIFMTIIGPWDFLCFRVDNRSYLLYIYLILHSTRIN</sequence>
<evidence type="ECO:0000256" key="13">
    <source>
        <dbReference type="ARBA" id="ARBA00023075"/>
    </source>
</evidence>
<keyword evidence="15 17" id="KW-0472">Membrane</keyword>
<evidence type="ECO:0000256" key="8">
    <source>
        <dbReference type="ARBA" id="ARBA00022792"/>
    </source>
</evidence>
<evidence type="ECO:0000256" key="6">
    <source>
        <dbReference type="ARBA" id="ARBA00022660"/>
    </source>
</evidence>
<comment type="function">
    <text evidence="17">Core subunit of the mitochondrial membrane respiratory chain NADH dehydrogenase (Complex I) which catalyzes electron transfer from NADH through the respiratory chain, using ubiquinone as an electron acceptor. Essential for the catalytic activity and assembly of complex I.</text>
</comment>
<dbReference type="InterPro" id="IPR018393">
    <property type="entry name" value="NADHpl_OxRdtase_5_subgr"/>
</dbReference>
<dbReference type="PANTHER" id="PTHR42829">
    <property type="entry name" value="NADH-UBIQUINONE OXIDOREDUCTASE CHAIN 5"/>
    <property type="match status" value="1"/>
</dbReference>
<feature type="transmembrane region" description="Helical" evidence="17">
    <location>
        <begin position="458"/>
        <end position="480"/>
    </location>
</feature>
<dbReference type="AlphaFoldDB" id="C6G8G5"/>
<proteinExistence type="inferred from homology"/>
<gene>
    <name evidence="22" type="primary">nad5</name>
</gene>
<dbReference type="Pfam" id="PF06455">
    <property type="entry name" value="NADH5_C"/>
    <property type="match status" value="1"/>
</dbReference>
<comment type="catalytic activity">
    <reaction evidence="16 17">
        <text>a ubiquinone + NADH + 5 H(+)(in) = a ubiquinol + NAD(+) + 4 H(+)(out)</text>
        <dbReference type="Rhea" id="RHEA:29091"/>
        <dbReference type="Rhea" id="RHEA-COMP:9565"/>
        <dbReference type="Rhea" id="RHEA-COMP:9566"/>
        <dbReference type="ChEBI" id="CHEBI:15378"/>
        <dbReference type="ChEBI" id="CHEBI:16389"/>
        <dbReference type="ChEBI" id="CHEBI:17976"/>
        <dbReference type="ChEBI" id="CHEBI:57540"/>
        <dbReference type="ChEBI" id="CHEBI:57945"/>
        <dbReference type="EC" id="7.1.1.2"/>
    </reaction>
</comment>
<evidence type="ECO:0000256" key="14">
    <source>
        <dbReference type="ARBA" id="ARBA00023128"/>
    </source>
</evidence>
<dbReference type="PANTHER" id="PTHR42829:SF2">
    <property type="entry name" value="NADH-UBIQUINONE OXIDOREDUCTASE CHAIN 5"/>
    <property type="match status" value="1"/>
</dbReference>
<dbReference type="GO" id="GO:0005743">
    <property type="term" value="C:mitochondrial inner membrane"/>
    <property type="evidence" value="ECO:0007669"/>
    <property type="project" value="UniProtKB-SubCell"/>
</dbReference>
<evidence type="ECO:0000256" key="17">
    <source>
        <dbReference type="RuleBase" id="RU003404"/>
    </source>
</evidence>
<feature type="compositionally biased region" description="Low complexity" evidence="18">
    <location>
        <begin position="341"/>
        <end position="353"/>
    </location>
</feature>
<dbReference type="InterPro" id="IPR001516">
    <property type="entry name" value="Proton_antipo_N"/>
</dbReference>
<feature type="transmembrane region" description="Helical" evidence="17">
    <location>
        <begin position="80"/>
        <end position="101"/>
    </location>
</feature>
<evidence type="ECO:0000256" key="11">
    <source>
        <dbReference type="ARBA" id="ARBA00022989"/>
    </source>
</evidence>
<dbReference type="PRINTS" id="PR01434">
    <property type="entry name" value="NADHDHGNASE5"/>
</dbReference>
<evidence type="ECO:0000256" key="5">
    <source>
        <dbReference type="ARBA" id="ARBA00022448"/>
    </source>
</evidence>
<evidence type="ECO:0000259" key="19">
    <source>
        <dbReference type="Pfam" id="PF00361"/>
    </source>
</evidence>
<evidence type="ECO:0000259" key="21">
    <source>
        <dbReference type="Pfam" id="PF06455"/>
    </source>
</evidence>
<evidence type="ECO:0000256" key="18">
    <source>
        <dbReference type="SAM" id="MobiDB-lite"/>
    </source>
</evidence>
<organism evidence="22">
    <name type="scientific">Isoetes engelmannii</name>
    <name type="common">Engelmann's quillwort</name>
    <name type="synonym">Appalachian quillwort</name>
    <dbReference type="NCBI Taxonomy" id="37427"/>
    <lineage>
        <taxon>Eukaryota</taxon>
        <taxon>Viridiplantae</taxon>
        <taxon>Streptophyta</taxon>
        <taxon>Embryophyta</taxon>
        <taxon>Tracheophyta</taxon>
        <taxon>Lycopodiopsida</taxon>
        <taxon>Isoetales</taxon>
        <taxon>Isoetaceae</taxon>
        <taxon>Isoetes</taxon>
    </lineage>
</organism>
<evidence type="ECO:0000256" key="3">
    <source>
        <dbReference type="ARBA" id="ARBA00012944"/>
    </source>
</evidence>
<evidence type="ECO:0000256" key="9">
    <source>
        <dbReference type="ARBA" id="ARBA00022967"/>
    </source>
</evidence>
<dbReference type="InterPro" id="IPR003945">
    <property type="entry name" value="NU5C-like"/>
</dbReference>
<comment type="caution">
    <text evidence="17">Lacks conserved residue(s) required for the propagation of feature annotation.</text>
</comment>
<evidence type="ECO:0000256" key="16">
    <source>
        <dbReference type="ARBA" id="ARBA00049551"/>
    </source>
</evidence>
<evidence type="ECO:0000256" key="4">
    <source>
        <dbReference type="ARBA" id="ARBA00021096"/>
    </source>
</evidence>
<comment type="similarity">
    <text evidence="2 17">Belongs to the complex I subunit 5 family.</text>
</comment>
<evidence type="ECO:0000259" key="20">
    <source>
        <dbReference type="Pfam" id="PF00662"/>
    </source>
</evidence>
<keyword evidence="11 17" id="KW-1133">Transmembrane helix</keyword>
<keyword evidence="8" id="KW-0999">Mitochondrion inner membrane</keyword>
<keyword evidence="13 17" id="KW-0830">Ubiquinone</keyword>
<dbReference type="GO" id="GO:0003954">
    <property type="term" value="F:NADH dehydrogenase activity"/>
    <property type="evidence" value="ECO:0007669"/>
    <property type="project" value="TreeGrafter"/>
</dbReference>
<dbReference type="EMBL" id="FJ628360">
    <property type="protein sequence ID" value="ACS71774.1"/>
    <property type="molecule type" value="Genomic_DNA"/>
</dbReference>
<feature type="region of interest" description="Disordered" evidence="18">
    <location>
        <begin position="341"/>
        <end position="361"/>
    </location>
</feature>
<dbReference type="Pfam" id="PF00361">
    <property type="entry name" value="Proton_antipo_M"/>
    <property type="match status" value="1"/>
</dbReference>
<keyword evidence="9" id="KW-1278">Translocase</keyword>
<dbReference type="InterPro" id="IPR001750">
    <property type="entry name" value="ND/Mrp_TM"/>
</dbReference>
<evidence type="ECO:0000313" key="22">
    <source>
        <dbReference type="EMBL" id="ACS71774.1"/>
    </source>
</evidence>
<keyword evidence="12 17" id="KW-0520">NAD</keyword>
<feature type="domain" description="NADH dehydrogenase subunit 5 C-terminal" evidence="21">
    <location>
        <begin position="433"/>
        <end position="628"/>
    </location>
</feature>
<geneLocation type="mitochondrion" evidence="22"/>
<evidence type="ECO:0000256" key="10">
    <source>
        <dbReference type="ARBA" id="ARBA00022982"/>
    </source>
</evidence>
<dbReference type="NCBIfam" id="TIGR01974">
    <property type="entry name" value="NDH_I_L"/>
    <property type="match status" value="1"/>
</dbReference>
<keyword evidence="7 17" id="KW-0812">Transmembrane</keyword>
<evidence type="ECO:0000256" key="2">
    <source>
        <dbReference type="ARBA" id="ARBA00008200"/>
    </source>
</evidence>
<accession>C6G8G5</accession>
<evidence type="ECO:0000256" key="15">
    <source>
        <dbReference type="ARBA" id="ARBA00023136"/>
    </source>
</evidence>
<dbReference type="GO" id="GO:0015990">
    <property type="term" value="P:electron transport coupled proton transport"/>
    <property type="evidence" value="ECO:0007669"/>
    <property type="project" value="TreeGrafter"/>
</dbReference>
<feature type="domain" description="NADH:quinone oxidoreductase/Mrp antiporter transmembrane" evidence="19">
    <location>
        <begin position="134"/>
        <end position="408"/>
    </location>
</feature>
<feature type="transmembrane region" description="Helical" evidence="17">
    <location>
        <begin position="376"/>
        <end position="397"/>
    </location>
</feature>
<evidence type="ECO:0000256" key="7">
    <source>
        <dbReference type="ARBA" id="ARBA00022692"/>
    </source>
</evidence>
<feature type="domain" description="NADH-Ubiquinone oxidoreductase (complex I) chain 5 N-terminal" evidence="20">
    <location>
        <begin position="69"/>
        <end position="114"/>
    </location>
</feature>
<dbReference type="InterPro" id="IPR010934">
    <property type="entry name" value="NADH_DH_su5_C"/>
</dbReference>
<dbReference type="GO" id="GO:0042773">
    <property type="term" value="P:ATP synthesis coupled electron transport"/>
    <property type="evidence" value="ECO:0007669"/>
    <property type="project" value="InterPro"/>
</dbReference>
<comment type="subcellular location">
    <subcellularLocation>
        <location evidence="1">Mitochondrion inner membrane</location>
        <topology evidence="1">Multi-pass membrane protein</topology>
    </subcellularLocation>
</comment>
<evidence type="ECO:0000256" key="12">
    <source>
        <dbReference type="ARBA" id="ARBA00023027"/>
    </source>
</evidence>
<dbReference type="Pfam" id="PF00662">
    <property type="entry name" value="Proton_antipo_N"/>
    <property type="match status" value="1"/>
</dbReference>
<reference evidence="22" key="1">
    <citation type="journal article" date="2009" name="Nucleic Acids Res.">
        <title>A trans-splicing group I intron and tRNA-hyperediting in the mitochondrial genome of the lycophyte Isoetes engelmannii.</title>
        <authorList>
            <person name="Grewe F."/>
            <person name="Viehoever P."/>
            <person name="Weisshaar B."/>
            <person name="Knoop V."/>
        </authorList>
    </citation>
    <scope>NUCLEOTIDE SEQUENCE</scope>
</reference>
<protein>
    <recommendedName>
        <fullName evidence="4 17">NADH-ubiquinone oxidoreductase chain 5</fullName>
        <ecNumber evidence="3 17">7.1.1.2</ecNumber>
    </recommendedName>
</protein>
<keyword evidence="14 17" id="KW-0496">Mitochondrion</keyword>
<keyword evidence="5 17" id="KW-0813">Transport</keyword>